<evidence type="ECO:0000256" key="2">
    <source>
        <dbReference type="ARBA" id="ARBA00023125"/>
    </source>
</evidence>
<keyword evidence="3" id="KW-0804">Transcription</keyword>
<organism evidence="5 6">
    <name type="scientific">Poseidonibacter ostreae</name>
    <dbReference type="NCBI Taxonomy" id="2654171"/>
    <lineage>
        <taxon>Bacteria</taxon>
        <taxon>Pseudomonadati</taxon>
        <taxon>Campylobacterota</taxon>
        <taxon>Epsilonproteobacteria</taxon>
        <taxon>Campylobacterales</taxon>
        <taxon>Arcobacteraceae</taxon>
        <taxon>Poseidonibacter</taxon>
    </lineage>
</organism>
<proteinExistence type="predicted"/>
<evidence type="ECO:0000256" key="1">
    <source>
        <dbReference type="ARBA" id="ARBA00023015"/>
    </source>
</evidence>
<sequence>MPMQNINAIISTISKIHNGANKLIIEELKKNNLNGLAPSHGDILIKLYNCESAVSMREISECINKDKSTITALVNKLEKLELVKKLKSNTDNRSTLICLTKKGLDTKPIVLDKISTKLLEQSYKGFTKKEKEDLCLLLEKMKDNF</sequence>
<dbReference type="InterPro" id="IPR036390">
    <property type="entry name" value="WH_DNA-bd_sf"/>
</dbReference>
<dbReference type="PRINTS" id="PR00598">
    <property type="entry name" value="HTHMARR"/>
</dbReference>
<dbReference type="PANTHER" id="PTHR42756">
    <property type="entry name" value="TRANSCRIPTIONAL REGULATOR, MARR"/>
    <property type="match status" value="1"/>
</dbReference>
<evidence type="ECO:0000256" key="3">
    <source>
        <dbReference type="ARBA" id="ARBA00023163"/>
    </source>
</evidence>
<dbReference type="Gene3D" id="1.10.10.10">
    <property type="entry name" value="Winged helix-like DNA-binding domain superfamily/Winged helix DNA-binding domain"/>
    <property type="match status" value="1"/>
</dbReference>
<reference evidence="5 6" key="1">
    <citation type="submission" date="2019-10" db="EMBL/GenBank/DDBJ databases">
        <title>Poseidonibacter ostreae sp. nov., isolated from the gut of the Ostrea denselamellosa.</title>
        <authorList>
            <person name="Choi A."/>
        </authorList>
    </citation>
    <scope>NUCLEOTIDE SEQUENCE [LARGE SCALE GENOMIC DNA]</scope>
    <source>
        <strain evidence="5 6">SJOD-M-5</strain>
    </source>
</reference>
<evidence type="ECO:0000259" key="4">
    <source>
        <dbReference type="PROSITE" id="PS50995"/>
    </source>
</evidence>
<protein>
    <submittedName>
        <fullName evidence="5">MarR family transcriptional regulator</fullName>
    </submittedName>
</protein>
<keyword evidence="1" id="KW-0805">Transcription regulation</keyword>
<keyword evidence="6" id="KW-1185">Reference proteome</keyword>
<gene>
    <name evidence="5" type="ORF">GBG18_00010</name>
</gene>
<dbReference type="InterPro" id="IPR000835">
    <property type="entry name" value="HTH_MarR-typ"/>
</dbReference>
<accession>A0ABQ6VQ76</accession>
<dbReference type="Pfam" id="PF01047">
    <property type="entry name" value="MarR"/>
    <property type="match status" value="1"/>
</dbReference>
<comment type="caution">
    <text evidence="5">The sequence shown here is derived from an EMBL/GenBank/DDBJ whole genome shotgun (WGS) entry which is preliminary data.</text>
</comment>
<evidence type="ECO:0000313" key="6">
    <source>
        <dbReference type="Proteomes" id="UP000461010"/>
    </source>
</evidence>
<dbReference type="SMART" id="SM00347">
    <property type="entry name" value="HTH_MARR"/>
    <property type="match status" value="1"/>
</dbReference>
<feature type="domain" description="HTH marR-type" evidence="4">
    <location>
        <begin position="3"/>
        <end position="143"/>
    </location>
</feature>
<dbReference type="SUPFAM" id="SSF46785">
    <property type="entry name" value="Winged helix' DNA-binding domain"/>
    <property type="match status" value="1"/>
</dbReference>
<keyword evidence="2" id="KW-0238">DNA-binding</keyword>
<dbReference type="Proteomes" id="UP000461010">
    <property type="component" value="Unassembled WGS sequence"/>
</dbReference>
<dbReference type="PROSITE" id="PS50995">
    <property type="entry name" value="HTH_MARR_2"/>
    <property type="match status" value="1"/>
</dbReference>
<evidence type="ECO:0000313" key="5">
    <source>
        <dbReference type="EMBL" id="KAB7892894.1"/>
    </source>
</evidence>
<name>A0ABQ6VQ76_9BACT</name>
<dbReference type="InterPro" id="IPR036388">
    <property type="entry name" value="WH-like_DNA-bd_sf"/>
</dbReference>
<dbReference type="EMBL" id="WFKJ01000001">
    <property type="protein sequence ID" value="KAB7892894.1"/>
    <property type="molecule type" value="Genomic_DNA"/>
</dbReference>
<dbReference type="PANTHER" id="PTHR42756:SF1">
    <property type="entry name" value="TRANSCRIPTIONAL REPRESSOR OF EMRAB OPERON"/>
    <property type="match status" value="1"/>
</dbReference>